<comment type="function">
    <text evidence="8">Plays an important role in the de novo pathway of purine nucleotide biosynthesis. Catalyzes the first committed step in the biosynthesis of AMP from IMP.</text>
</comment>
<gene>
    <name evidence="8" type="primary">purA</name>
    <name evidence="11" type="ordered locus">Acear_2323</name>
</gene>
<dbReference type="FunFam" id="3.90.170.10:FF:000001">
    <property type="entry name" value="Adenylosuccinate synthetase"/>
    <property type="match status" value="1"/>
</dbReference>
<feature type="binding site" evidence="8">
    <location>
        <position position="13"/>
    </location>
    <ligand>
        <name>Mg(2+)</name>
        <dbReference type="ChEBI" id="CHEBI:18420"/>
    </ligand>
</feature>
<feature type="binding site" evidence="8">
    <location>
        <begin position="12"/>
        <end position="18"/>
    </location>
    <ligand>
        <name>GTP</name>
        <dbReference type="ChEBI" id="CHEBI:37565"/>
    </ligand>
</feature>
<dbReference type="eggNOG" id="COG0104">
    <property type="taxonomic scope" value="Bacteria"/>
</dbReference>
<dbReference type="InterPro" id="IPR033128">
    <property type="entry name" value="Adenylosuccin_syn_Lys_AS"/>
</dbReference>
<dbReference type="EMBL" id="CP002105">
    <property type="protein sequence ID" value="ADL13804.1"/>
    <property type="molecule type" value="Genomic_DNA"/>
</dbReference>
<dbReference type="InterPro" id="IPR042109">
    <property type="entry name" value="Adenylosuccinate_synth_dom1"/>
</dbReference>
<comment type="catalytic activity">
    <reaction evidence="8 10">
        <text>IMP + L-aspartate + GTP = N(6)-(1,2-dicarboxyethyl)-AMP + GDP + phosphate + 2 H(+)</text>
        <dbReference type="Rhea" id="RHEA:15753"/>
        <dbReference type="ChEBI" id="CHEBI:15378"/>
        <dbReference type="ChEBI" id="CHEBI:29991"/>
        <dbReference type="ChEBI" id="CHEBI:37565"/>
        <dbReference type="ChEBI" id="CHEBI:43474"/>
        <dbReference type="ChEBI" id="CHEBI:57567"/>
        <dbReference type="ChEBI" id="CHEBI:58053"/>
        <dbReference type="ChEBI" id="CHEBI:58189"/>
        <dbReference type="EC" id="6.3.4.4"/>
    </reaction>
</comment>
<dbReference type="HAMAP" id="MF_00011">
    <property type="entry name" value="Adenylosucc_synth"/>
    <property type="match status" value="1"/>
</dbReference>
<feature type="binding site" evidence="8">
    <location>
        <begin position="40"/>
        <end position="42"/>
    </location>
    <ligand>
        <name>GTP</name>
        <dbReference type="ChEBI" id="CHEBI:37565"/>
    </ligand>
</feature>
<dbReference type="PANTHER" id="PTHR11846">
    <property type="entry name" value="ADENYLOSUCCINATE SYNTHETASE"/>
    <property type="match status" value="1"/>
</dbReference>
<evidence type="ECO:0000256" key="9">
    <source>
        <dbReference type="PROSITE-ProRule" id="PRU10134"/>
    </source>
</evidence>
<evidence type="ECO:0000256" key="5">
    <source>
        <dbReference type="ARBA" id="ARBA00022755"/>
    </source>
</evidence>
<dbReference type="STRING" id="574087.Acear_2323"/>
<keyword evidence="5 8" id="KW-0658">Purine biosynthesis</keyword>
<dbReference type="PROSITE" id="PS00513">
    <property type="entry name" value="ADENYLOSUCCIN_SYN_2"/>
    <property type="match status" value="1"/>
</dbReference>
<evidence type="ECO:0000313" key="11">
    <source>
        <dbReference type="EMBL" id="ADL13804.1"/>
    </source>
</evidence>
<feature type="binding site" evidence="8">
    <location>
        <begin position="412"/>
        <end position="414"/>
    </location>
    <ligand>
        <name>GTP</name>
        <dbReference type="ChEBI" id="CHEBI:37565"/>
    </ligand>
</feature>
<dbReference type="InterPro" id="IPR042110">
    <property type="entry name" value="Adenylosuccinate_synth_dom2"/>
</dbReference>
<feature type="binding site" evidence="8">
    <location>
        <begin position="298"/>
        <end position="304"/>
    </location>
    <ligand>
        <name>substrate</name>
    </ligand>
</feature>
<feature type="active site" description="Proton acceptor" evidence="8">
    <location>
        <position position="13"/>
    </location>
</feature>
<feature type="binding site" description="in other chain" evidence="8">
    <location>
        <position position="128"/>
    </location>
    <ligand>
        <name>IMP</name>
        <dbReference type="ChEBI" id="CHEBI:58053"/>
        <note>ligand shared between dimeric partners</note>
    </ligand>
</feature>
<dbReference type="RefSeq" id="WP_013279245.1">
    <property type="nucleotide sequence ID" value="NC_014378.1"/>
</dbReference>
<feature type="binding site" description="in other chain" evidence="8">
    <location>
        <position position="223"/>
    </location>
    <ligand>
        <name>IMP</name>
        <dbReference type="ChEBI" id="CHEBI:58053"/>
        <note>ligand shared between dimeric partners</note>
    </ligand>
</feature>
<keyword evidence="6 8" id="KW-0460">Magnesium</keyword>
<evidence type="ECO:0000256" key="2">
    <source>
        <dbReference type="ARBA" id="ARBA00022598"/>
    </source>
</evidence>
<dbReference type="NCBIfam" id="TIGR00184">
    <property type="entry name" value="purA"/>
    <property type="match status" value="1"/>
</dbReference>
<name>D9QUK3_ACEAZ</name>
<evidence type="ECO:0000313" key="12">
    <source>
        <dbReference type="Proteomes" id="UP000001661"/>
    </source>
</evidence>
<feature type="binding site" evidence="8">
    <location>
        <position position="142"/>
    </location>
    <ligand>
        <name>IMP</name>
        <dbReference type="ChEBI" id="CHEBI:58053"/>
        <note>ligand shared between dimeric partners</note>
    </ligand>
</feature>
<dbReference type="AlphaFoldDB" id="D9QUK3"/>
<dbReference type="GO" id="GO:0005525">
    <property type="term" value="F:GTP binding"/>
    <property type="evidence" value="ECO:0007669"/>
    <property type="project" value="UniProtKB-UniRule"/>
</dbReference>
<dbReference type="CDD" id="cd03108">
    <property type="entry name" value="AdSS"/>
    <property type="match status" value="1"/>
</dbReference>
<dbReference type="FunFam" id="1.10.300.10:FF:000001">
    <property type="entry name" value="Adenylosuccinate synthetase"/>
    <property type="match status" value="1"/>
</dbReference>
<feature type="binding site" evidence="8">
    <location>
        <position position="40"/>
    </location>
    <ligand>
        <name>Mg(2+)</name>
        <dbReference type="ChEBI" id="CHEBI:18420"/>
    </ligand>
</feature>
<evidence type="ECO:0000256" key="3">
    <source>
        <dbReference type="ARBA" id="ARBA00022723"/>
    </source>
</evidence>
<feature type="binding site" evidence="8">
    <location>
        <position position="304"/>
    </location>
    <ligand>
        <name>GTP</name>
        <dbReference type="ChEBI" id="CHEBI:37565"/>
    </ligand>
</feature>
<dbReference type="SUPFAM" id="SSF52540">
    <property type="entry name" value="P-loop containing nucleoside triphosphate hydrolases"/>
    <property type="match status" value="1"/>
</dbReference>
<comment type="similarity">
    <text evidence="8 10">Belongs to the adenylosuccinate synthetase family.</text>
</comment>
<dbReference type="Gene3D" id="1.10.300.10">
    <property type="entry name" value="Adenylosuccinate Synthetase, subunit A, domain 2"/>
    <property type="match status" value="1"/>
</dbReference>
<keyword evidence="4 8" id="KW-0547">Nucleotide-binding</keyword>
<comment type="cofactor">
    <cofactor evidence="8">
        <name>Mg(2+)</name>
        <dbReference type="ChEBI" id="CHEBI:18420"/>
    </cofactor>
    <text evidence="8">Binds 1 Mg(2+) ion per subunit.</text>
</comment>
<dbReference type="Gene3D" id="3.40.440.10">
    <property type="entry name" value="Adenylosuccinate Synthetase, subunit A, domain 1"/>
    <property type="match status" value="1"/>
</dbReference>
<dbReference type="PROSITE" id="PS01266">
    <property type="entry name" value="ADENYLOSUCCIN_SYN_1"/>
    <property type="match status" value="1"/>
</dbReference>
<dbReference type="Pfam" id="PF00709">
    <property type="entry name" value="Adenylsucc_synt"/>
    <property type="match status" value="1"/>
</dbReference>
<comment type="subunit">
    <text evidence="1 8">Homodimer.</text>
</comment>
<dbReference type="InterPro" id="IPR001114">
    <property type="entry name" value="Adenylosuccinate_synthetase"/>
</dbReference>
<dbReference type="InterPro" id="IPR042111">
    <property type="entry name" value="Adenylosuccinate_synth_dom3"/>
</dbReference>
<keyword evidence="2 8" id="KW-0436">Ligase</keyword>
<feature type="binding site" description="in other chain" evidence="8">
    <location>
        <position position="238"/>
    </location>
    <ligand>
        <name>IMP</name>
        <dbReference type="ChEBI" id="CHEBI:58053"/>
        <note>ligand shared between dimeric partners</note>
    </ligand>
</feature>
<feature type="binding site" description="in other chain" evidence="8">
    <location>
        <position position="302"/>
    </location>
    <ligand>
        <name>IMP</name>
        <dbReference type="ChEBI" id="CHEBI:58053"/>
        <note>ligand shared between dimeric partners</note>
    </ligand>
</feature>
<comment type="pathway">
    <text evidence="8 10">Purine metabolism; AMP biosynthesis via de novo pathway; AMP from IMP: step 1/2.</text>
</comment>
<dbReference type="PANTHER" id="PTHR11846:SF0">
    <property type="entry name" value="ADENYLOSUCCINATE SYNTHETASE"/>
    <property type="match status" value="1"/>
</dbReference>
<keyword evidence="12" id="KW-1185">Reference proteome</keyword>
<dbReference type="InterPro" id="IPR027417">
    <property type="entry name" value="P-loop_NTPase"/>
</dbReference>
<dbReference type="KEGG" id="aar:Acear_2323"/>
<dbReference type="OrthoDB" id="9807553at2"/>
<evidence type="ECO:0000256" key="8">
    <source>
        <dbReference type="HAMAP-Rule" id="MF_00011"/>
    </source>
</evidence>
<feature type="binding site" description="in other chain" evidence="8">
    <location>
        <begin position="38"/>
        <end position="41"/>
    </location>
    <ligand>
        <name>IMP</name>
        <dbReference type="ChEBI" id="CHEBI:58053"/>
        <note>ligand shared between dimeric partners</note>
    </ligand>
</feature>
<dbReference type="SMART" id="SM00788">
    <property type="entry name" value="Adenylsucc_synt"/>
    <property type="match status" value="1"/>
</dbReference>
<dbReference type="InterPro" id="IPR018220">
    <property type="entry name" value="Adenylosuccin_syn_GTP-bd"/>
</dbReference>
<accession>D9QUK3</accession>
<dbReference type="GO" id="GO:0004019">
    <property type="term" value="F:adenylosuccinate synthase activity"/>
    <property type="evidence" value="ECO:0007669"/>
    <property type="project" value="UniProtKB-UniRule"/>
</dbReference>
<dbReference type="Gene3D" id="3.90.170.10">
    <property type="entry name" value="Adenylosuccinate Synthetase, subunit A, domain 3"/>
    <property type="match status" value="1"/>
</dbReference>
<feature type="binding site" description="in other chain" evidence="8">
    <location>
        <begin position="13"/>
        <end position="16"/>
    </location>
    <ligand>
        <name>IMP</name>
        <dbReference type="ChEBI" id="CHEBI:58053"/>
        <note>ligand shared between dimeric partners</note>
    </ligand>
</feature>
<dbReference type="GO" id="GO:0000287">
    <property type="term" value="F:magnesium ion binding"/>
    <property type="evidence" value="ECO:0007669"/>
    <property type="project" value="UniProtKB-UniRule"/>
</dbReference>
<dbReference type="GO" id="GO:0005737">
    <property type="term" value="C:cytoplasm"/>
    <property type="evidence" value="ECO:0007669"/>
    <property type="project" value="UniProtKB-SubCell"/>
</dbReference>
<keyword evidence="7 8" id="KW-0342">GTP-binding</keyword>
<keyword evidence="3 8" id="KW-0479">Metal-binding</keyword>
<proteinExistence type="inferred from homology"/>
<evidence type="ECO:0000256" key="1">
    <source>
        <dbReference type="ARBA" id="ARBA00011738"/>
    </source>
</evidence>
<dbReference type="EC" id="6.3.4.4" evidence="8 10"/>
<dbReference type="NCBIfam" id="NF002223">
    <property type="entry name" value="PRK01117.1"/>
    <property type="match status" value="1"/>
</dbReference>
<evidence type="ECO:0000256" key="4">
    <source>
        <dbReference type="ARBA" id="ARBA00022741"/>
    </source>
</evidence>
<reference evidence="11 12" key="1">
    <citation type="journal article" date="2010" name="Stand. Genomic Sci.">
        <title>Complete genome sequence of Acetohalobium arabaticum type strain (Z-7288).</title>
        <authorList>
            <person name="Sikorski J."/>
            <person name="Lapidus A."/>
            <person name="Chertkov O."/>
            <person name="Lucas S."/>
            <person name="Copeland A."/>
            <person name="Glavina Del Rio T."/>
            <person name="Nolan M."/>
            <person name="Tice H."/>
            <person name="Cheng J.F."/>
            <person name="Han C."/>
            <person name="Brambilla E."/>
            <person name="Pitluck S."/>
            <person name="Liolios K."/>
            <person name="Ivanova N."/>
            <person name="Mavromatis K."/>
            <person name="Mikhailova N."/>
            <person name="Pati A."/>
            <person name="Bruce D."/>
            <person name="Detter C."/>
            <person name="Tapia R."/>
            <person name="Goodwin L."/>
            <person name="Chen A."/>
            <person name="Palaniappan K."/>
            <person name="Land M."/>
            <person name="Hauser L."/>
            <person name="Chang Y.J."/>
            <person name="Jeffries C.D."/>
            <person name="Rohde M."/>
            <person name="Goker M."/>
            <person name="Spring S."/>
            <person name="Woyke T."/>
            <person name="Bristow J."/>
            <person name="Eisen J.A."/>
            <person name="Markowitz V."/>
            <person name="Hugenholtz P."/>
            <person name="Kyrpides N.C."/>
            <person name="Klenk H.P."/>
        </authorList>
    </citation>
    <scope>NUCLEOTIDE SEQUENCE [LARGE SCALE GENOMIC DNA]</scope>
    <source>
        <strain evidence="12">ATCC 49924 / DSM 5501 / Z-7288</strain>
    </source>
</reference>
<dbReference type="HOGENOM" id="CLU_029848_0_0_9"/>
<keyword evidence="8" id="KW-0963">Cytoplasm</keyword>
<dbReference type="GO" id="GO:0046040">
    <property type="term" value="P:IMP metabolic process"/>
    <property type="evidence" value="ECO:0007669"/>
    <property type="project" value="TreeGrafter"/>
</dbReference>
<feature type="binding site" evidence="8">
    <location>
        <begin position="330"/>
        <end position="332"/>
    </location>
    <ligand>
        <name>GTP</name>
        <dbReference type="ChEBI" id="CHEBI:37565"/>
    </ligand>
</feature>
<dbReference type="GO" id="GO:0044208">
    <property type="term" value="P:'de novo' AMP biosynthetic process"/>
    <property type="evidence" value="ECO:0007669"/>
    <property type="project" value="UniProtKB-UniRule"/>
</dbReference>
<evidence type="ECO:0000256" key="7">
    <source>
        <dbReference type="ARBA" id="ARBA00023134"/>
    </source>
</evidence>
<evidence type="ECO:0000256" key="6">
    <source>
        <dbReference type="ARBA" id="ARBA00022842"/>
    </source>
</evidence>
<organism evidence="11 12">
    <name type="scientific">Acetohalobium arabaticum (strain ATCC 49924 / DSM 5501 / Z-7288)</name>
    <dbReference type="NCBI Taxonomy" id="574087"/>
    <lineage>
        <taxon>Bacteria</taxon>
        <taxon>Bacillati</taxon>
        <taxon>Bacillota</taxon>
        <taxon>Clostridia</taxon>
        <taxon>Halanaerobiales</taxon>
        <taxon>Halobacteroidaceae</taxon>
        <taxon>Acetohalobium</taxon>
    </lineage>
</organism>
<sequence length="428" mass="47075">MANVVLVGSQWGDEGKGKITDMISKKTDVVVRYQGGNNAGHTVVVEEGKFKLHLIPSGILYEDTTCVIANGVVIDPAVLLEEIESLNDRGVKVNDFHISSNAHVIMPYHRQLDQMEEARKGNGKIGTTGRGIGPVYMDKIGRFGIKIGDLLNEEVLREKLEATLELKNSILTEVYDADTFDIDKLVTEYLEYGKQLKEYITDTSYLVNQAIKQDKNVLFEGAQGTLLDIDHGTYPYVTSSNPTAGGACTGAGVGPTKIDSVLGIVKAYTTRVGAGPFPTELTGEMGEIIRKQGQEFGTTTGRPRRCGWLDATIVRYAARVNGLTSMAVTKLDVLDGLEKVKVCTGYKYKGKTLEEFPTDQRVLSGCEPIYEEFDGWDEDTSQIREYDNLPENAKIYLNRLSELVGVKISILSIGPKREETIVIDGFVD</sequence>
<dbReference type="Proteomes" id="UP000001661">
    <property type="component" value="Chromosome"/>
</dbReference>
<feature type="active site" description="Proton donor" evidence="8">
    <location>
        <position position="41"/>
    </location>
</feature>
<dbReference type="UniPathway" id="UPA00075">
    <property type="reaction ID" value="UER00335"/>
</dbReference>
<feature type="active site" evidence="9">
    <location>
        <position position="139"/>
    </location>
</feature>
<comment type="subcellular location">
    <subcellularLocation>
        <location evidence="8">Cytoplasm</location>
    </subcellularLocation>
</comment>
<protein>
    <recommendedName>
        <fullName evidence="8 10">Adenylosuccinate synthetase</fullName>
        <shortName evidence="8">AMPSase</shortName>
        <shortName evidence="8">AdSS</shortName>
        <ecNumber evidence="8 10">6.3.4.4</ecNumber>
    </recommendedName>
    <alternativeName>
        <fullName evidence="8">IMP--aspartate ligase</fullName>
    </alternativeName>
</protein>
<evidence type="ECO:0000256" key="10">
    <source>
        <dbReference type="RuleBase" id="RU000520"/>
    </source>
</evidence>